<organism evidence="1">
    <name type="scientific">uncultured Caudovirales phage</name>
    <dbReference type="NCBI Taxonomy" id="2100421"/>
    <lineage>
        <taxon>Viruses</taxon>
        <taxon>Duplodnaviria</taxon>
        <taxon>Heunggongvirae</taxon>
        <taxon>Uroviricota</taxon>
        <taxon>Caudoviricetes</taxon>
        <taxon>Peduoviridae</taxon>
        <taxon>Maltschvirus</taxon>
        <taxon>Maltschvirus maltsch</taxon>
    </lineage>
</organism>
<gene>
    <name evidence="1" type="ORF">UFOVP1636_20</name>
</gene>
<proteinExistence type="predicted"/>
<reference evidence="1" key="1">
    <citation type="submission" date="2020-05" db="EMBL/GenBank/DDBJ databases">
        <authorList>
            <person name="Chiriac C."/>
            <person name="Salcher M."/>
            <person name="Ghai R."/>
            <person name="Kavagutti S V."/>
        </authorList>
    </citation>
    <scope>NUCLEOTIDE SEQUENCE</scope>
</reference>
<accession>A0A6J5SYY1</accession>
<evidence type="ECO:0000313" key="1">
    <source>
        <dbReference type="EMBL" id="CAB4220658.1"/>
    </source>
</evidence>
<protein>
    <submittedName>
        <fullName evidence="1">Uncharacterized protein</fullName>
    </submittedName>
</protein>
<dbReference type="EMBL" id="LR797503">
    <property type="protein sequence ID" value="CAB4220658.1"/>
    <property type="molecule type" value="Genomic_DNA"/>
</dbReference>
<sequence>MEFLDFIFYIAIIYFAFKAGLHIGRFKLWAEIAEINKRVINQIEETVTGQMTVEKINGQYYAYLNNTFIAQAATIEEMSKILEQFIIKNPTRYTSINVQVKN</sequence>
<name>A0A6J5SYY1_9CAUD</name>